<dbReference type="PRINTS" id="PR01437">
    <property type="entry name" value="NUOXDRDTASE4"/>
</dbReference>
<dbReference type="GO" id="GO:0008137">
    <property type="term" value="F:NADH dehydrogenase (ubiquinone) activity"/>
    <property type="evidence" value="ECO:0007669"/>
    <property type="project" value="InterPro"/>
</dbReference>
<name>A0A4S4C5R6_9BACI</name>
<sequence>MNNLIILPIIIPLFTAIILIFFNKNIKVQKWISAIASFAGIIISSVIVQRVHESGIQTLAVGNWKAPYGIVLVADMYSSLLVLTTSIIAFTSLLFAFSTISHDREKFFFYPGVQFLILGVSGAFLTGDLFNLFVFFEVMLMSSYLLLVLGSRKIQLQESIKYILVNVISSALFVIAVAYLYAVTGTLNMADLSVRISEMGQSGYITVLAILFLIVFGLKGAIFPLFFWLPGSYQAPPTVVTALFGALLTKVGVYSITRVYTLIFYHDPSFTHQILAWLAALTIIFGAIGAIAFWDIKKIVIYNIITAVGVILFGIAANTPEAVEGSVYYLIHDMIIKGALFLLVGVIIAITGTSHLRKFSGLIASHPFLGWMFFIAALSLAGIPPFSGFVGKLKIVQGGFEAGEYTIAFIVLMSSLLVLYSVMKIFIHGFWGEPKEELLVQKKSPKGLLIPIVILIALTTAYGLGVEWISPYISQAADTLLDPTIYIQAVLKE</sequence>
<dbReference type="Proteomes" id="UP000310334">
    <property type="component" value="Unassembled WGS sequence"/>
</dbReference>
<dbReference type="InterPro" id="IPR001750">
    <property type="entry name" value="ND/Mrp_TM"/>
</dbReference>
<dbReference type="InterPro" id="IPR050586">
    <property type="entry name" value="CPA3_Na-H_Antiporter_D"/>
</dbReference>
<keyword evidence="11" id="KW-1185">Reference proteome</keyword>
<keyword evidence="7" id="KW-0472">Membrane</keyword>
<evidence type="ECO:0000259" key="9">
    <source>
        <dbReference type="Pfam" id="PF00361"/>
    </source>
</evidence>
<evidence type="ECO:0000256" key="5">
    <source>
        <dbReference type="ARBA" id="ARBA00022692"/>
    </source>
</evidence>
<dbReference type="OrthoDB" id="9811718at2"/>
<dbReference type="GO" id="GO:0015297">
    <property type="term" value="F:antiporter activity"/>
    <property type="evidence" value="ECO:0007669"/>
    <property type="project" value="UniProtKB-KW"/>
</dbReference>
<dbReference type="Pfam" id="PF00361">
    <property type="entry name" value="Proton_antipo_M"/>
    <property type="match status" value="1"/>
</dbReference>
<keyword evidence="6" id="KW-1133">Transmembrane helix</keyword>
<comment type="subcellular location">
    <subcellularLocation>
        <location evidence="1">Cell membrane</location>
        <topology evidence="1">Multi-pass membrane protein</topology>
    </subcellularLocation>
    <subcellularLocation>
        <location evidence="8">Membrane</location>
        <topology evidence="8">Multi-pass membrane protein</topology>
    </subcellularLocation>
</comment>
<evidence type="ECO:0000256" key="2">
    <source>
        <dbReference type="ARBA" id="ARBA00005346"/>
    </source>
</evidence>
<evidence type="ECO:0000256" key="6">
    <source>
        <dbReference type="ARBA" id="ARBA00022989"/>
    </source>
</evidence>
<evidence type="ECO:0000313" key="10">
    <source>
        <dbReference type="EMBL" id="THF81052.1"/>
    </source>
</evidence>
<dbReference type="PANTHER" id="PTHR42703:SF1">
    <property type="entry name" value="NA(+)_H(+) ANTIPORTER SUBUNIT D1"/>
    <property type="match status" value="1"/>
</dbReference>
<dbReference type="NCBIfam" id="NF009306">
    <property type="entry name" value="PRK12663.1"/>
    <property type="match status" value="1"/>
</dbReference>
<dbReference type="AlphaFoldDB" id="A0A4S4C5R6"/>
<organism evidence="10 11">
    <name type="scientific">Metabacillus sediminilitoris</name>
    <dbReference type="NCBI Taxonomy" id="2567941"/>
    <lineage>
        <taxon>Bacteria</taxon>
        <taxon>Bacillati</taxon>
        <taxon>Bacillota</taxon>
        <taxon>Bacilli</taxon>
        <taxon>Bacillales</taxon>
        <taxon>Bacillaceae</taxon>
        <taxon>Metabacillus</taxon>
    </lineage>
</organism>
<proteinExistence type="inferred from homology"/>
<keyword evidence="5 8" id="KW-0812">Transmembrane</keyword>
<keyword evidence="3" id="KW-0050">Antiport</keyword>
<comment type="similarity">
    <text evidence="2">Belongs to the CPA3 antiporters (TC 2.A.63) subunit D family.</text>
</comment>
<evidence type="ECO:0000256" key="1">
    <source>
        <dbReference type="ARBA" id="ARBA00004651"/>
    </source>
</evidence>
<dbReference type="GO" id="GO:0005886">
    <property type="term" value="C:plasma membrane"/>
    <property type="evidence" value="ECO:0007669"/>
    <property type="project" value="UniProtKB-SubCell"/>
</dbReference>
<protein>
    <submittedName>
        <fullName evidence="10">Na+/H+ antiporter subunit D</fullName>
    </submittedName>
</protein>
<keyword evidence="4" id="KW-1003">Cell membrane</keyword>
<evidence type="ECO:0000256" key="3">
    <source>
        <dbReference type="ARBA" id="ARBA00022449"/>
    </source>
</evidence>
<dbReference type="PANTHER" id="PTHR42703">
    <property type="entry name" value="NADH DEHYDROGENASE"/>
    <property type="match status" value="1"/>
</dbReference>
<evidence type="ECO:0000256" key="4">
    <source>
        <dbReference type="ARBA" id="ARBA00022475"/>
    </source>
</evidence>
<keyword evidence="3" id="KW-0813">Transport</keyword>
<dbReference type="EMBL" id="SSNT01000005">
    <property type="protein sequence ID" value="THF81052.1"/>
    <property type="molecule type" value="Genomic_DNA"/>
</dbReference>
<dbReference type="RefSeq" id="WP_136352628.1">
    <property type="nucleotide sequence ID" value="NZ_CP046266.1"/>
</dbReference>
<gene>
    <name evidence="10" type="ORF">E6W99_07785</name>
</gene>
<feature type="domain" description="NADH:quinone oxidoreductase/Mrp antiporter transmembrane" evidence="9">
    <location>
        <begin position="127"/>
        <end position="417"/>
    </location>
</feature>
<evidence type="ECO:0000256" key="7">
    <source>
        <dbReference type="ARBA" id="ARBA00023136"/>
    </source>
</evidence>
<evidence type="ECO:0000313" key="11">
    <source>
        <dbReference type="Proteomes" id="UP000310334"/>
    </source>
</evidence>
<dbReference type="InterPro" id="IPR003918">
    <property type="entry name" value="NADH_UbQ_OxRdtase"/>
</dbReference>
<dbReference type="NCBIfam" id="NF005818">
    <property type="entry name" value="PRK07691.1"/>
    <property type="match status" value="1"/>
</dbReference>
<reference evidence="10 11" key="1">
    <citation type="submission" date="2019-04" db="EMBL/GenBank/DDBJ databases">
        <title>Bacillus sediminilitoris sp. nov., isolated from a tidal flat sediment on the East China Sea.</title>
        <authorList>
            <person name="Wei Y."/>
            <person name="Mao H."/>
            <person name="Fang J."/>
        </authorList>
    </citation>
    <scope>NUCLEOTIDE SEQUENCE [LARGE SCALE GENOMIC DNA]</scope>
    <source>
        <strain evidence="10 11">DSL-17</strain>
    </source>
</reference>
<accession>A0A4S4C5R6</accession>
<dbReference type="GO" id="GO:0042773">
    <property type="term" value="P:ATP synthesis coupled electron transport"/>
    <property type="evidence" value="ECO:0007669"/>
    <property type="project" value="InterPro"/>
</dbReference>
<comment type="caution">
    <text evidence="10">The sequence shown here is derived from an EMBL/GenBank/DDBJ whole genome shotgun (WGS) entry which is preliminary data.</text>
</comment>
<evidence type="ECO:0000256" key="8">
    <source>
        <dbReference type="RuleBase" id="RU000320"/>
    </source>
</evidence>